<keyword evidence="1" id="KW-0472">Membrane</keyword>
<evidence type="ECO:0000313" key="2">
    <source>
        <dbReference type="Proteomes" id="UP000887563"/>
    </source>
</evidence>
<sequence>MIGLDTFVVIFVLMFLGYAISKCFIKLKEDYTELIIQKQANETQIETRGLQSYARSLALRGIQAKIRGRWQLRAICRVSNLSSISIGEKVFQRKKVCLLLRL</sequence>
<feature type="transmembrane region" description="Helical" evidence="1">
    <location>
        <begin position="6"/>
        <end position="25"/>
    </location>
</feature>
<evidence type="ECO:0000313" key="3">
    <source>
        <dbReference type="WBParaSite" id="Minc3s01839g26653"/>
    </source>
</evidence>
<reference evidence="3" key="1">
    <citation type="submission" date="2022-11" db="UniProtKB">
        <authorList>
            <consortium name="WormBaseParasite"/>
        </authorList>
    </citation>
    <scope>IDENTIFICATION</scope>
</reference>
<name>A0A914MNW1_MELIC</name>
<accession>A0A914MNW1</accession>
<keyword evidence="2" id="KW-1185">Reference proteome</keyword>
<keyword evidence="1" id="KW-0812">Transmembrane</keyword>
<protein>
    <submittedName>
        <fullName evidence="3">Uncharacterized protein</fullName>
    </submittedName>
</protein>
<evidence type="ECO:0000256" key="1">
    <source>
        <dbReference type="SAM" id="Phobius"/>
    </source>
</evidence>
<dbReference type="AlphaFoldDB" id="A0A914MNW1"/>
<organism evidence="2 3">
    <name type="scientific">Meloidogyne incognita</name>
    <name type="common">Southern root-knot nematode worm</name>
    <name type="synonym">Oxyuris incognita</name>
    <dbReference type="NCBI Taxonomy" id="6306"/>
    <lineage>
        <taxon>Eukaryota</taxon>
        <taxon>Metazoa</taxon>
        <taxon>Ecdysozoa</taxon>
        <taxon>Nematoda</taxon>
        <taxon>Chromadorea</taxon>
        <taxon>Rhabditida</taxon>
        <taxon>Tylenchina</taxon>
        <taxon>Tylenchomorpha</taxon>
        <taxon>Tylenchoidea</taxon>
        <taxon>Meloidogynidae</taxon>
        <taxon>Meloidogyninae</taxon>
        <taxon>Meloidogyne</taxon>
        <taxon>Meloidogyne incognita group</taxon>
    </lineage>
</organism>
<proteinExistence type="predicted"/>
<dbReference type="WBParaSite" id="Minc3s01839g26653">
    <property type="protein sequence ID" value="Minc3s01839g26653"/>
    <property type="gene ID" value="Minc3s01839g26653"/>
</dbReference>
<dbReference type="Proteomes" id="UP000887563">
    <property type="component" value="Unplaced"/>
</dbReference>
<keyword evidence="1" id="KW-1133">Transmembrane helix</keyword>